<evidence type="ECO:0000313" key="12">
    <source>
        <dbReference type="Proteomes" id="UP001454036"/>
    </source>
</evidence>
<dbReference type="AlphaFoldDB" id="A0AAV3QPF9"/>
<evidence type="ECO:0000256" key="10">
    <source>
        <dbReference type="ARBA" id="ARBA00066838"/>
    </source>
</evidence>
<keyword evidence="12" id="KW-1185">Reference proteome</keyword>
<evidence type="ECO:0000256" key="9">
    <source>
        <dbReference type="ARBA" id="ARBA00055191"/>
    </source>
</evidence>
<organism evidence="11 12">
    <name type="scientific">Lithospermum erythrorhizon</name>
    <name type="common">Purple gromwell</name>
    <name type="synonym">Lithospermum officinale var. erythrorhizon</name>
    <dbReference type="NCBI Taxonomy" id="34254"/>
    <lineage>
        <taxon>Eukaryota</taxon>
        <taxon>Viridiplantae</taxon>
        <taxon>Streptophyta</taxon>
        <taxon>Embryophyta</taxon>
        <taxon>Tracheophyta</taxon>
        <taxon>Spermatophyta</taxon>
        <taxon>Magnoliopsida</taxon>
        <taxon>eudicotyledons</taxon>
        <taxon>Gunneridae</taxon>
        <taxon>Pentapetalae</taxon>
        <taxon>asterids</taxon>
        <taxon>lamiids</taxon>
        <taxon>Boraginales</taxon>
        <taxon>Boraginaceae</taxon>
        <taxon>Boraginoideae</taxon>
        <taxon>Lithospermeae</taxon>
        <taxon>Lithospermum</taxon>
    </lineage>
</organism>
<dbReference type="PANTHER" id="PTHR11088">
    <property type="entry name" value="TRNA DIMETHYLALLYLTRANSFERASE"/>
    <property type="match status" value="1"/>
</dbReference>
<dbReference type="FunFam" id="1.10.287.890:FF:000002">
    <property type="entry name" value="Adenylate isopentenyltransferase 5, chloroplastic"/>
    <property type="match status" value="1"/>
</dbReference>
<dbReference type="GO" id="GO:0006400">
    <property type="term" value="P:tRNA modification"/>
    <property type="evidence" value="ECO:0007669"/>
    <property type="project" value="TreeGrafter"/>
</dbReference>
<evidence type="ECO:0000256" key="1">
    <source>
        <dbReference type="ARBA" id="ARBA00005842"/>
    </source>
</evidence>
<dbReference type="SUPFAM" id="SSF52540">
    <property type="entry name" value="P-loop containing nucleoside triphosphate hydrolases"/>
    <property type="match status" value="1"/>
</dbReference>
<reference evidence="11 12" key="1">
    <citation type="submission" date="2024-01" db="EMBL/GenBank/DDBJ databases">
        <title>The complete chloroplast genome sequence of Lithospermum erythrorhizon: insights into the phylogenetic relationship among Boraginaceae species and the maternal lineages of purple gromwells.</title>
        <authorList>
            <person name="Okada T."/>
            <person name="Watanabe K."/>
        </authorList>
    </citation>
    <scope>NUCLEOTIDE SEQUENCE [LARGE SCALE GENOMIC DNA]</scope>
</reference>
<evidence type="ECO:0000256" key="5">
    <source>
        <dbReference type="ARBA" id="ARBA00022840"/>
    </source>
</evidence>
<sequence>MNMATFKQTQPLLEGGVDLPLFHQRLPPQKEKVLIVLGATGTGKSRLSIDLATHFPAEIINSDKMQVHKGLDITTNKITPEESQGIPHHLFSVIDPNVDFTATNFCNLASTSLQSITSREQLPIIVGGSNSFVEALVDDKNKKFRSKYECCFLWVDVSIPILHSFLSDRVDRMLERGLINEVRAMFNPNNDPDLYSRGIFKAISVPELDHYFRMEPFLDKKGRARVLEKAVKDIKINTCKLAYQQLEKIHKLKNVKKWKLHRLDATDVFKKRGKDADEAWENHVMEPSIRTVGRFLYNFGPTFSYNDDWRPIATTSTTPALAASTY</sequence>
<evidence type="ECO:0000256" key="7">
    <source>
        <dbReference type="ARBA" id="ARBA00051744"/>
    </source>
</evidence>
<dbReference type="InterPro" id="IPR027417">
    <property type="entry name" value="P-loop_NTPase"/>
</dbReference>
<comment type="catalytic activity">
    <reaction evidence="7">
        <text>dimethylallyl diphosphate + ATP = N(6)-(dimethylallyl)adenosine 5'-triphosphate + diphosphate</text>
        <dbReference type="Rhea" id="RHEA:36331"/>
        <dbReference type="ChEBI" id="CHEBI:30616"/>
        <dbReference type="ChEBI" id="CHEBI:33019"/>
        <dbReference type="ChEBI" id="CHEBI:57623"/>
        <dbReference type="ChEBI" id="CHEBI:73532"/>
        <dbReference type="EC" id="2.5.1.112"/>
    </reaction>
</comment>
<dbReference type="Gene3D" id="1.10.287.890">
    <property type="entry name" value="Crystal structure of tRNA isopentenylpyrophosphate transferase (bh2366) domain"/>
    <property type="match status" value="1"/>
</dbReference>
<dbReference type="GO" id="GO:0009824">
    <property type="term" value="F:AMP dimethylallyltransferase activity"/>
    <property type="evidence" value="ECO:0007669"/>
    <property type="project" value="UniProtKB-ARBA"/>
</dbReference>
<dbReference type="Proteomes" id="UP001454036">
    <property type="component" value="Unassembled WGS sequence"/>
</dbReference>
<dbReference type="InterPro" id="IPR039657">
    <property type="entry name" value="Dimethylallyltransferase"/>
</dbReference>
<evidence type="ECO:0000313" key="11">
    <source>
        <dbReference type="EMBL" id="GAA0164720.1"/>
    </source>
</evidence>
<dbReference type="EC" id="2.5.1.112" evidence="10"/>
<evidence type="ECO:0000256" key="8">
    <source>
        <dbReference type="ARBA" id="ARBA00052386"/>
    </source>
</evidence>
<dbReference type="PANTHER" id="PTHR11088:SF91">
    <property type="entry name" value="ADENYLATE ISOPENTENYLTRANSFERASE 3, CHLOROPLASTIC"/>
    <property type="match status" value="1"/>
</dbReference>
<comment type="function">
    <text evidence="9">Involved in cytokinin biosynthesis. Catalyzes the transfer of an isopentenyl group from dimethylallyl diphosphate (DMAPP) to ATP and ADP.</text>
</comment>
<comment type="caution">
    <text evidence="11">The sequence shown here is derived from an EMBL/GenBank/DDBJ whole genome shotgun (WGS) entry which is preliminary data.</text>
</comment>
<proteinExistence type="inferred from homology"/>
<dbReference type="GO" id="GO:0009691">
    <property type="term" value="P:cytokinin biosynthetic process"/>
    <property type="evidence" value="ECO:0007669"/>
    <property type="project" value="UniProtKB-KW"/>
</dbReference>
<gene>
    <name evidence="11" type="ORF">LIER_20286</name>
</gene>
<keyword evidence="5" id="KW-0067">ATP-binding</keyword>
<keyword evidence="3" id="KW-0203">Cytokinin biosynthesis</keyword>
<comment type="similarity">
    <text evidence="1">Belongs to the IPP transferase family.</text>
</comment>
<comment type="catalytic activity">
    <reaction evidence="8">
        <text>dimethylallyl diphosphate + ADP = N(6)-(dimethylallyl)adenosine 5'-diphosphate + diphosphate</text>
        <dbReference type="Rhea" id="RHEA:36327"/>
        <dbReference type="ChEBI" id="CHEBI:33019"/>
        <dbReference type="ChEBI" id="CHEBI:57623"/>
        <dbReference type="ChEBI" id="CHEBI:73533"/>
        <dbReference type="ChEBI" id="CHEBI:456216"/>
        <dbReference type="EC" id="2.5.1.112"/>
    </reaction>
</comment>
<dbReference type="Pfam" id="PF01715">
    <property type="entry name" value="IPPT"/>
    <property type="match status" value="2"/>
</dbReference>
<dbReference type="Gene3D" id="3.40.50.300">
    <property type="entry name" value="P-loop containing nucleotide triphosphate hydrolases"/>
    <property type="match status" value="1"/>
</dbReference>
<evidence type="ECO:0000256" key="3">
    <source>
        <dbReference type="ARBA" id="ARBA00022712"/>
    </source>
</evidence>
<keyword evidence="4" id="KW-0547">Nucleotide-binding</keyword>
<dbReference type="GO" id="GO:0005739">
    <property type="term" value="C:mitochondrion"/>
    <property type="evidence" value="ECO:0007669"/>
    <property type="project" value="TreeGrafter"/>
</dbReference>
<evidence type="ECO:0000256" key="6">
    <source>
        <dbReference type="ARBA" id="ARBA00022946"/>
    </source>
</evidence>
<evidence type="ECO:0000256" key="4">
    <source>
        <dbReference type="ARBA" id="ARBA00022741"/>
    </source>
</evidence>
<dbReference type="EMBL" id="BAABME010005135">
    <property type="protein sequence ID" value="GAA0164720.1"/>
    <property type="molecule type" value="Genomic_DNA"/>
</dbReference>
<dbReference type="GO" id="GO:0052381">
    <property type="term" value="F:tRNA dimethylallyltransferase activity"/>
    <property type="evidence" value="ECO:0007669"/>
    <property type="project" value="TreeGrafter"/>
</dbReference>
<accession>A0AAV3QPF9</accession>
<evidence type="ECO:0000256" key="2">
    <source>
        <dbReference type="ARBA" id="ARBA00022679"/>
    </source>
</evidence>
<name>A0AAV3QPF9_LITER</name>
<protein>
    <recommendedName>
        <fullName evidence="10">adenylate dimethylallyltransferase (ADP/ATP-dependent)</fullName>
        <ecNumber evidence="10">2.5.1.112</ecNumber>
    </recommendedName>
</protein>
<dbReference type="GO" id="GO:0005524">
    <property type="term" value="F:ATP binding"/>
    <property type="evidence" value="ECO:0007669"/>
    <property type="project" value="UniProtKB-KW"/>
</dbReference>
<dbReference type="GO" id="GO:0052622">
    <property type="term" value="F:ATP/ADP dimethylallyltransferase activity"/>
    <property type="evidence" value="ECO:0007669"/>
    <property type="project" value="UniProtKB-EC"/>
</dbReference>
<keyword evidence="2" id="KW-0808">Transferase</keyword>
<keyword evidence="6" id="KW-0809">Transit peptide</keyword>